<accession>A0A059JA66</accession>
<evidence type="ECO:0000313" key="1">
    <source>
        <dbReference type="EMBL" id="KDB24583.1"/>
    </source>
</evidence>
<keyword evidence="2" id="KW-1185">Reference proteome</keyword>
<evidence type="ECO:0000313" key="2">
    <source>
        <dbReference type="Proteomes" id="UP000024533"/>
    </source>
</evidence>
<name>A0A059JA66_TRIIM</name>
<proteinExistence type="predicted"/>
<comment type="caution">
    <text evidence="1">The sequence shown here is derived from an EMBL/GenBank/DDBJ whole genome shotgun (WGS) entry which is preliminary data.</text>
</comment>
<protein>
    <submittedName>
        <fullName evidence="1">Uncharacterized protein</fullName>
    </submittedName>
</protein>
<sequence length="99" mass="11354">MTNIRPNFSDLEANRLHVKSSEFIGSKAEKENLVRTRRQEIFQVDATPSKLNPCWAYEKRDDDESQREIHECGLLSDDSPAKLLGKDSIYWLTAADSIL</sequence>
<dbReference type="Proteomes" id="UP000024533">
    <property type="component" value="Unassembled WGS sequence"/>
</dbReference>
<dbReference type="AlphaFoldDB" id="A0A059JA66"/>
<organism evidence="1 2">
    <name type="scientific">Trichophyton interdigitale (strain MR816)</name>
    <dbReference type="NCBI Taxonomy" id="1215338"/>
    <lineage>
        <taxon>Eukaryota</taxon>
        <taxon>Fungi</taxon>
        <taxon>Dikarya</taxon>
        <taxon>Ascomycota</taxon>
        <taxon>Pezizomycotina</taxon>
        <taxon>Eurotiomycetes</taxon>
        <taxon>Eurotiomycetidae</taxon>
        <taxon>Onygenales</taxon>
        <taxon>Arthrodermataceae</taxon>
        <taxon>Trichophyton</taxon>
    </lineage>
</organism>
<dbReference type="HOGENOM" id="CLU_2322022_0_0_1"/>
<dbReference type="EMBL" id="AOKY01000253">
    <property type="protein sequence ID" value="KDB24583.1"/>
    <property type="molecule type" value="Genomic_DNA"/>
</dbReference>
<reference evidence="1 2" key="1">
    <citation type="submission" date="2014-02" db="EMBL/GenBank/DDBJ databases">
        <title>The Genome Sequence of Trichophyton interdigitale MR816.</title>
        <authorList>
            <consortium name="The Broad Institute Genomics Platform"/>
            <person name="Cuomo C.A."/>
            <person name="White T.C."/>
            <person name="Graser Y."/>
            <person name="Martinez-Rossi N."/>
            <person name="Heitman J."/>
            <person name="Young S.K."/>
            <person name="Zeng Q."/>
            <person name="Gargeya S."/>
            <person name="Abouelleil A."/>
            <person name="Alvarado L."/>
            <person name="Chapman S.B."/>
            <person name="Gainer-Dewar J."/>
            <person name="Goldberg J."/>
            <person name="Griggs A."/>
            <person name="Gujja S."/>
            <person name="Hansen M."/>
            <person name="Howarth C."/>
            <person name="Imamovic A."/>
            <person name="Larimer J."/>
            <person name="Martinez D."/>
            <person name="Murphy C."/>
            <person name="Pearson M.D."/>
            <person name="Persinoti G."/>
            <person name="Poon T."/>
            <person name="Priest M."/>
            <person name="Roberts A.D."/>
            <person name="Saif S."/>
            <person name="Shea T.D."/>
            <person name="Sykes S.N."/>
            <person name="Wortman J."/>
            <person name="Nusbaum C."/>
            <person name="Birren B."/>
        </authorList>
    </citation>
    <scope>NUCLEOTIDE SEQUENCE [LARGE SCALE GENOMIC DNA]</scope>
    <source>
        <strain evidence="1 2">MR816</strain>
    </source>
</reference>
<gene>
    <name evidence="1" type="ORF">H109_03552</name>
</gene>